<evidence type="ECO:0000259" key="2">
    <source>
        <dbReference type="PROSITE" id="PS50110"/>
    </source>
</evidence>
<dbReference type="SUPFAM" id="SSF52172">
    <property type="entry name" value="CheY-like"/>
    <property type="match status" value="1"/>
</dbReference>
<accession>A0A3D9HFU8</accession>
<dbReference type="InterPro" id="IPR052048">
    <property type="entry name" value="ST_Response_Regulator"/>
</dbReference>
<protein>
    <submittedName>
        <fullName evidence="3">CheY-like chemotaxis protein</fullName>
    </submittedName>
</protein>
<dbReference type="InterPro" id="IPR001789">
    <property type="entry name" value="Sig_transdc_resp-reg_receiver"/>
</dbReference>
<keyword evidence="1" id="KW-0597">Phosphoprotein</keyword>
<dbReference type="Proteomes" id="UP000256845">
    <property type="component" value="Unassembled WGS sequence"/>
</dbReference>
<sequence length="360" mass="40293">MARFDFSRLSVLVVEDSQFMRSLIIGILRALGVERILTAENGEEAIAVMSPGGKKTQSMVGMTGVDIIVSDMFMPVVDGLMFLHWIRLSDKSPDRFLPFIMISAAADRDVIIKARDAGVDEFLAKPFSAANLASRFTQVIEHPRQVVYCPTYFGPDRRRRNIPAKEEKRVNTQNDVEIIHSGKEMAALKNSKKRVWYIRLPKKLKTKLATGFGGNDEPAFDPELLEAAEAKIADMEGDYADWVAESIEKLVQAHHRSIEDMGDESCKEHMATIHSIALELRGQGGIFGYPLMTQFGKSLYECTDEESEATPLLLDLINSHIDLIKVVMSQKIKGDGGKIGKELMQSLHEAKMKFKKSQDD</sequence>
<dbReference type="SMART" id="SM00448">
    <property type="entry name" value="REC"/>
    <property type="match status" value="1"/>
</dbReference>
<dbReference type="OrthoDB" id="9786548at2"/>
<dbReference type="EMBL" id="QRDW01000008">
    <property type="protein sequence ID" value="RED48131.1"/>
    <property type="molecule type" value="Genomic_DNA"/>
</dbReference>
<dbReference type="PANTHER" id="PTHR43228">
    <property type="entry name" value="TWO-COMPONENT RESPONSE REGULATOR"/>
    <property type="match status" value="1"/>
</dbReference>
<feature type="domain" description="Response regulatory" evidence="2">
    <location>
        <begin position="10"/>
        <end position="140"/>
    </location>
</feature>
<reference evidence="3 4" key="1">
    <citation type="submission" date="2018-07" db="EMBL/GenBank/DDBJ databases">
        <title>Genomic Encyclopedia of Type Strains, Phase III (KMG-III): the genomes of soil and plant-associated and newly described type strains.</title>
        <authorList>
            <person name="Whitman W."/>
        </authorList>
    </citation>
    <scope>NUCLEOTIDE SEQUENCE [LARGE SCALE GENOMIC DNA]</scope>
    <source>
        <strain evidence="3 4">CECT 8488</strain>
    </source>
</reference>
<dbReference type="Pfam" id="PF00072">
    <property type="entry name" value="Response_reg"/>
    <property type="match status" value="1"/>
</dbReference>
<dbReference type="Gene3D" id="3.40.50.2300">
    <property type="match status" value="1"/>
</dbReference>
<evidence type="ECO:0000313" key="4">
    <source>
        <dbReference type="Proteomes" id="UP000256845"/>
    </source>
</evidence>
<evidence type="ECO:0000313" key="3">
    <source>
        <dbReference type="EMBL" id="RED48131.1"/>
    </source>
</evidence>
<dbReference type="RefSeq" id="WP_115937750.1">
    <property type="nucleotide sequence ID" value="NZ_QRDW01000008.1"/>
</dbReference>
<dbReference type="PROSITE" id="PS50110">
    <property type="entry name" value="RESPONSE_REGULATORY"/>
    <property type="match status" value="1"/>
</dbReference>
<keyword evidence="4" id="KW-1185">Reference proteome</keyword>
<comment type="caution">
    <text evidence="3">The sequence shown here is derived from an EMBL/GenBank/DDBJ whole genome shotgun (WGS) entry which is preliminary data.</text>
</comment>
<dbReference type="PANTHER" id="PTHR43228:SF1">
    <property type="entry name" value="TWO-COMPONENT RESPONSE REGULATOR ARR22"/>
    <property type="match status" value="1"/>
</dbReference>
<name>A0A3D9HFU8_9PROT</name>
<feature type="modified residue" description="4-aspartylphosphate" evidence="1">
    <location>
        <position position="71"/>
    </location>
</feature>
<organism evidence="3 4">
    <name type="scientific">Aestuariispira insulae</name>
    <dbReference type="NCBI Taxonomy" id="1461337"/>
    <lineage>
        <taxon>Bacteria</taxon>
        <taxon>Pseudomonadati</taxon>
        <taxon>Pseudomonadota</taxon>
        <taxon>Alphaproteobacteria</taxon>
        <taxon>Rhodospirillales</taxon>
        <taxon>Kiloniellaceae</taxon>
        <taxon>Aestuariispira</taxon>
    </lineage>
</organism>
<dbReference type="AlphaFoldDB" id="A0A3D9HFU8"/>
<proteinExistence type="predicted"/>
<gene>
    <name evidence="3" type="ORF">DFP90_108150</name>
</gene>
<dbReference type="GO" id="GO:0000160">
    <property type="term" value="P:phosphorelay signal transduction system"/>
    <property type="evidence" value="ECO:0007669"/>
    <property type="project" value="InterPro"/>
</dbReference>
<dbReference type="InterPro" id="IPR011006">
    <property type="entry name" value="CheY-like_superfamily"/>
</dbReference>
<evidence type="ECO:0000256" key="1">
    <source>
        <dbReference type="PROSITE-ProRule" id="PRU00169"/>
    </source>
</evidence>